<dbReference type="Proteomes" id="UP000289257">
    <property type="component" value="Unassembled WGS sequence"/>
</dbReference>
<evidence type="ECO:0000313" key="11">
    <source>
        <dbReference type="Proteomes" id="UP000289257"/>
    </source>
</evidence>
<dbReference type="InterPro" id="IPR018076">
    <property type="entry name" value="T2SS_GspF_dom"/>
</dbReference>
<keyword evidence="6 8" id="KW-1133">Transmembrane helix</keyword>
<keyword evidence="5 8" id="KW-0812">Transmembrane</keyword>
<dbReference type="FunFam" id="1.20.81.30:FF:000001">
    <property type="entry name" value="Type II secretion system protein F"/>
    <property type="match status" value="2"/>
</dbReference>
<proteinExistence type="inferred from homology"/>
<feature type="domain" description="Type II secretion system protein GspF" evidence="9">
    <location>
        <begin position="271"/>
        <end position="393"/>
    </location>
</feature>
<dbReference type="GO" id="GO:0005886">
    <property type="term" value="C:plasma membrane"/>
    <property type="evidence" value="ECO:0007669"/>
    <property type="project" value="UniProtKB-SubCell"/>
</dbReference>
<evidence type="ECO:0000256" key="4">
    <source>
        <dbReference type="ARBA" id="ARBA00022519"/>
    </source>
</evidence>
<evidence type="ECO:0000256" key="7">
    <source>
        <dbReference type="ARBA" id="ARBA00023136"/>
    </source>
</evidence>
<reference evidence="10" key="1">
    <citation type="submission" date="2019-01" db="EMBL/GenBank/DDBJ databases">
        <title>Genomic signatures and co-occurrence patterns of the ultra-small Saccharimodia (Patescibacteria phylum) suggest a symbiotic lifestyle.</title>
        <authorList>
            <person name="Lemos L."/>
            <person name="Medeiros J."/>
            <person name="Andreote F."/>
            <person name="Fernandes G."/>
            <person name="Varani A."/>
            <person name="Oliveira G."/>
            <person name="Pylro V."/>
        </authorList>
    </citation>
    <scope>NUCLEOTIDE SEQUENCE [LARGE SCALE GENOMIC DNA]</scope>
    <source>
        <strain evidence="10">AMD02</strain>
    </source>
</reference>
<dbReference type="PANTHER" id="PTHR30012">
    <property type="entry name" value="GENERAL SECRETION PATHWAY PROTEIN"/>
    <property type="match status" value="1"/>
</dbReference>
<evidence type="ECO:0000256" key="6">
    <source>
        <dbReference type="ARBA" id="ARBA00022989"/>
    </source>
</evidence>
<gene>
    <name evidence="10" type="ORF">EOT05_01715</name>
</gene>
<keyword evidence="3" id="KW-1003">Cell membrane</keyword>
<protein>
    <submittedName>
        <fullName evidence="10">Type II secretion system F family protein</fullName>
    </submittedName>
</protein>
<comment type="subcellular location">
    <subcellularLocation>
        <location evidence="1">Cell inner membrane</location>
        <topology evidence="1">Multi-pass membrane protein</topology>
    </subcellularLocation>
</comment>
<keyword evidence="11" id="KW-1185">Reference proteome</keyword>
<keyword evidence="4" id="KW-0997">Cell inner membrane</keyword>
<dbReference type="GO" id="GO:0015628">
    <property type="term" value="P:protein secretion by the type II secretion system"/>
    <property type="evidence" value="ECO:0007669"/>
    <property type="project" value="TreeGrafter"/>
</dbReference>
<accession>A0A4V1J7F0</accession>
<dbReference type="EMBL" id="SCKX01000001">
    <property type="protein sequence ID" value="RWZ78457.1"/>
    <property type="molecule type" value="Genomic_DNA"/>
</dbReference>
<dbReference type="Pfam" id="PF00482">
    <property type="entry name" value="T2SSF"/>
    <property type="match status" value="2"/>
</dbReference>
<evidence type="ECO:0000256" key="8">
    <source>
        <dbReference type="SAM" id="Phobius"/>
    </source>
</evidence>
<dbReference type="InterPro" id="IPR003004">
    <property type="entry name" value="GspF/PilC"/>
</dbReference>
<evidence type="ECO:0000259" key="9">
    <source>
        <dbReference type="Pfam" id="PF00482"/>
    </source>
</evidence>
<feature type="transmembrane region" description="Helical" evidence="8">
    <location>
        <begin position="374"/>
        <end position="398"/>
    </location>
</feature>
<dbReference type="PRINTS" id="PR00812">
    <property type="entry name" value="BCTERIALGSPF"/>
</dbReference>
<organism evidence="10 11">
    <name type="scientific">Candidatus Microsaccharimonas sossegonensis</name>
    <dbReference type="NCBI Taxonomy" id="2506948"/>
    <lineage>
        <taxon>Bacteria</taxon>
        <taxon>Candidatus Saccharimonadota</taxon>
        <taxon>Candidatus Saccharimonadia</taxon>
        <taxon>Candidatus Saccharimonadales</taxon>
        <taxon>Candidatus Saccharimonadaceae</taxon>
        <taxon>Candidatus Microsaccharimonas</taxon>
    </lineage>
</organism>
<feature type="transmembrane region" description="Helical" evidence="8">
    <location>
        <begin position="168"/>
        <end position="190"/>
    </location>
</feature>
<evidence type="ECO:0000256" key="1">
    <source>
        <dbReference type="ARBA" id="ARBA00004429"/>
    </source>
</evidence>
<keyword evidence="7 8" id="KW-0472">Membrane</keyword>
<dbReference type="AlphaFoldDB" id="A0A4V1J7F0"/>
<evidence type="ECO:0000256" key="5">
    <source>
        <dbReference type="ARBA" id="ARBA00022692"/>
    </source>
</evidence>
<name>A0A4V1J7F0_9BACT</name>
<dbReference type="PANTHER" id="PTHR30012:SF0">
    <property type="entry name" value="TYPE II SECRETION SYSTEM PROTEIN F-RELATED"/>
    <property type="match status" value="1"/>
</dbReference>
<feature type="domain" description="Type II secretion system protein GspF" evidence="9">
    <location>
        <begin position="68"/>
        <end position="191"/>
    </location>
</feature>
<sequence length="403" mass="43790">MKKFAYEARDRATNKLVKASLQAESEHAAAQLLVKQGFVPLSIKEQIGDGSFLARITGRITTKDRVVFTRQLATLIGAGLPLSQSLHTVLEQTSNKQLQSVIQEIVADVEGGKSLSLAFGKHPTVFDGVFISLVSAGELSGTLDDSLQRVAAQQEKDAATMSKIKGALTYPIIVLVVIFGVLAFMLFTVVPQVEKLYTDLRKELPFLTKIMVAAADGLARYWWIVLIAVGIGVYFLLQFLKTEAGIRFKDEFKLRIPVFGKMVRKLYMARFTRTGQTLLGTGVSMLDMLKVSSTAVNNTVIAKAIDRAADKVKGGKALSAALEPEEMIMTLVPQMIKIGEQSGRIDEMLGKVAQVYEDELDEQIKTISTAIEPILMVVLAVVAGGMVGAILLPIYGLVNGVNV</sequence>
<comment type="similarity">
    <text evidence="2">Belongs to the GSP F family.</text>
</comment>
<dbReference type="Gene3D" id="1.20.81.30">
    <property type="entry name" value="Type II secretion system (T2SS), domain F"/>
    <property type="match status" value="2"/>
</dbReference>
<evidence type="ECO:0000256" key="2">
    <source>
        <dbReference type="ARBA" id="ARBA00005745"/>
    </source>
</evidence>
<evidence type="ECO:0000313" key="10">
    <source>
        <dbReference type="EMBL" id="RWZ78457.1"/>
    </source>
</evidence>
<dbReference type="InterPro" id="IPR042094">
    <property type="entry name" value="T2SS_GspF_sf"/>
</dbReference>
<comment type="caution">
    <text evidence="10">The sequence shown here is derived from an EMBL/GenBank/DDBJ whole genome shotgun (WGS) entry which is preliminary data.</text>
</comment>
<evidence type="ECO:0000256" key="3">
    <source>
        <dbReference type="ARBA" id="ARBA00022475"/>
    </source>
</evidence>
<feature type="transmembrane region" description="Helical" evidence="8">
    <location>
        <begin position="221"/>
        <end position="240"/>
    </location>
</feature>